<dbReference type="EMBL" id="GBRH01168654">
    <property type="protein sequence ID" value="JAE29242.1"/>
    <property type="molecule type" value="Transcribed_RNA"/>
</dbReference>
<reference evidence="1" key="1">
    <citation type="submission" date="2014-09" db="EMBL/GenBank/DDBJ databases">
        <authorList>
            <person name="Magalhaes I.L.F."/>
            <person name="Oliveira U."/>
            <person name="Santos F.R."/>
            <person name="Vidigal T.H.D.A."/>
            <person name="Brescovit A.D."/>
            <person name="Santos A.J."/>
        </authorList>
    </citation>
    <scope>NUCLEOTIDE SEQUENCE</scope>
    <source>
        <tissue evidence="1">Shoot tissue taken approximately 20 cm above the soil surface</tissue>
    </source>
</reference>
<evidence type="ECO:0000313" key="1">
    <source>
        <dbReference type="EMBL" id="JAE29242.1"/>
    </source>
</evidence>
<sequence>MFTKCCILFDLLFR</sequence>
<accession>A0A0A9GXJ7</accession>
<reference evidence="1" key="2">
    <citation type="journal article" date="2015" name="Data Brief">
        <title>Shoot transcriptome of the giant reed, Arundo donax.</title>
        <authorList>
            <person name="Barrero R.A."/>
            <person name="Guerrero F.D."/>
            <person name="Moolhuijzen P."/>
            <person name="Goolsby J.A."/>
            <person name="Tidwell J."/>
            <person name="Bellgard S.E."/>
            <person name="Bellgard M.I."/>
        </authorList>
    </citation>
    <scope>NUCLEOTIDE SEQUENCE</scope>
    <source>
        <tissue evidence="1">Shoot tissue taken approximately 20 cm above the soil surface</tissue>
    </source>
</reference>
<name>A0A0A9GXJ7_ARUDO</name>
<protein>
    <submittedName>
        <fullName evidence="1">Uncharacterized protein</fullName>
    </submittedName>
</protein>
<proteinExistence type="predicted"/>
<organism evidence="1">
    <name type="scientific">Arundo donax</name>
    <name type="common">Giant reed</name>
    <name type="synonym">Donax arundinaceus</name>
    <dbReference type="NCBI Taxonomy" id="35708"/>
    <lineage>
        <taxon>Eukaryota</taxon>
        <taxon>Viridiplantae</taxon>
        <taxon>Streptophyta</taxon>
        <taxon>Embryophyta</taxon>
        <taxon>Tracheophyta</taxon>
        <taxon>Spermatophyta</taxon>
        <taxon>Magnoliopsida</taxon>
        <taxon>Liliopsida</taxon>
        <taxon>Poales</taxon>
        <taxon>Poaceae</taxon>
        <taxon>PACMAD clade</taxon>
        <taxon>Arundinoideae</taxon>
        <taxon>Arundineae</taxon>
        <taxon>Arundo</taxon>
    </lineage>
</organism>